<dbReference type="AlphaFoldDB" id="A0A1K1S1K8"/>
<organism evidence="1 2">
    <name type="scientific">Chitinophaga sancti</name>
    <dbReference type="NCBI Taxonomy" id="1004"/>
    <lineage>
        <taxon>Bacteria</taxon>
        <taxon>Pseudomonadati</taxon>
        <taxon>Bacteroidota</taxon>
        <taxon>Chitinophagia</taxon>
        <taxon>Chitinophagales</taxon>
        <taxon>Chitinophagaceae</taxon>
        <taxon>Chitinophaga</taxon>
    </lineage>
</organism>
<evidence type="ECO:0000313" key="2">
    <source>
        <dbReference type="Proteomes" id="UP000183788"/>
    </source>
</evidence>
<accession>A0A1K1S1K8</accession>
<reference evidence="1 2" key="1">
    <citation type="submission" date="2016-11" db="EMBL/GenBank/DDBJ databases">
        <authorList>
            <person name="Jaros S."/>
            <person name="Januszkiewicz K."/>
            <person name="Wedrychowicz H."/>
        </authorList>
    </citation>
    <scope>NUCLEOTIDE SEQUENCE [LARGE SCALE GENOMIC DNA]</scope>
    <source>
        <strain evidence="1 2">DSM 784</strain>
    </source>
</reference>
<protein>
    <submittedName>
        <fullName evidence="1">Uncharacterized protein</fullName>
    </submittedName>
</protein>
<gene>
    <name evidence="1" type="ORF">SAMN05661012_04551</name>
</gene>
<evidence type="ECO:0000313" key="1">
    <source>
        <dbReference type="EMBL" id="SFW77972.1"/>
    </source>
</evidence>
<sequence length="75" mass="8543">MAQYFNFLEEAIAQAKKDGTHGHWPSTPEEYAQRRKWVLSSLKNPYRHPAGELTPNSKVGLNSYRCRLPGAKPSE</sequence>
<name>A0A1K1S1K8_9BACT</name>
<dbReference type="Proteomes" id="UP000183788">
    <property type="component" value="Unassembled WGS sequence"/>
</dbReference>
<dbReference type="EMBL" id="FPIZ01000016">
    <property type="protein sequence ID" value="SFW77972.1"/>
    <property type="molecule type" value="Genomic_DNA"/>
</dbReference>
<proteinExistence type="predicted"/>